<name>A0A199W7X1_ANACO</name>
<accession>A0A199W7X1</accession>
<sequence length="81" mass="9228">MKSGVCVARDCCRLDVATNLDFCGDHVACTCDRSPWDVEIAYGVNSDFAPDNRDRIEQVKSKYTIIAPRWKQIRTKSMIEN</sequence>
<evidence type="ECO:0000313" key="1">
    <source>
        <dbReference type="EMBL" id="OAY85010.1"/>
    </source>
</evidence>
<organism evidence="1 2">
    <name type="scientific">Ananas comosus</name>
    <name type="common">Pineapple</name>
    <name type="synonym">Ananas ananas</name>
    <dbReference type="NCBI Taxonomy" id="4615"/>
    <lineage>
        <taxon>Eukaryota</taxon>
        <taxon>Viridiplantae</taxon>
        <taxon>Streptophyta</taxon>
        <taxon>Embryophyta</taxon>
        <taxon>Tracheophyta</taxon>
        <taxon>Spermatophyta</taxon>
        <taxon>Magnoliopsida</taxon>
        <taxon>Liliopsida</taxon>
        <taxon>Poales</taxon>
        <taxon>Bromeliaceae</taxon>
        <taxon>Bromelioideae</taxon>
        <taxon>Ananas</taxon>
    </lineage>
</organism>
<proteinExistence type="predicted"/>
<dbReference type="AlphaFoldDB" id="A0A199W7X1"/>
<dbReference type="Proteomes" id="UP000092600">
    <property type="component" value="Unassembled WGS sequence"/>
</dbReference>
<evidence type="ECO:0000313" key="2">
    <source>
        <dbReference type="Proteomes" id="UP000092600"/>
    </source>
</evidence>
<comment type="caution">
    <text evidence="1">The sequence shown here is derived from an EMBL/GenBank/DDBJ whole genome shotgun (WGS) entry which is preliminary data.</text>
</comment>
<gene>
    <name evidence="1" type="ORF">ACMD2_08029</name>
</gene>
<protein>
    <submittedName>
        <fullName evidence="1">Uncharacterized protein</fullName>
    </submittedName>
</protein>
<dbReference type="EMBL" id="LSRQ01000144">
    <property type="protein sequence ID" value="OAY85010.1"/>
    <property type="molecule type" value="Genomic_DNA"/>
</dbReference>
<reference evidence="1 2" key="1">
    <citation type="journal article" date="2016" name="DNA Res.">
        <title>The draft genome of MD-2 pineapple using hybrid error correction of long reads.</title>
        <authorList>
            <person name="Redwan R.M."/>
            <person name="Saidin A."/>
            <person name="Kumar S.V."/>
        </authorList>
    </citation>
    <scope>NUCLEOTIDE SEQUENCE [LARGE SCALE GENOMIC DNA]</scope>
    <source>
        <strain evidence="2">cv. MD2</strain>
        <tissue evidence="1">Leaf</tissue>
    </source>
</reference>